<evidence type="ECO:0000313" key="4">
    <source>
        <dbReference type="Proteomes" id="UP000182800"/>
    </source>
</evidence>
<sequence length="285" mass="31453">MQVTNNQPSGAYTPVESPNQDAAGFGAAMTATTAATTTASAGNEAAVMDPHRRAVLDGALANMETIMNAHGAPEMAPLAKRLLENAAEEMLDLPAHIFERNVMEMAPPHILHHLFSRTGKINDPNARERGPIDIPVLDENGGLTNLSLSFPEQFRIEDIVLNDTRDQSRAEQMLRQEVSVLQTQLNQQTQDQMYAHGAPHLIAPAIWTMMEAAREMRLNPDEFTKENMKILQAHIIHHLLARDGIIDDPNAPTEGPILVPQYLADGTLHNVPVELLMERPERHEA</sequence>
<reference evidence="1 3" key="1">
    <citation type="submission" date="2015-09" db="EMBL/GenBank/DDBJ databases">
        <title>Identification and resolution of microdiversity through metagenomic sequencing of parallel consortia.</title>
        <authorList>
            <person name="Nelson W.C."/>
            <person name="Romine M.F."/>
            <person name="Lindemann S.R."/>
        </authorList>
    </citation>
    <scope>NUCLEOTIDE SEQUENCE [LARGE SCALE GENOMIC DNA]</scope>
    <source>
        <strain evidence="1">HL-109</strain>
    </source>
</reference>
<keyword evidence="4" id="KW-1185">Reference proteome</keyword>
<reference evidence="2 4" key="2">
    <citation type="submission" date="2016-08" db="EMBL/GenBank/DDBJ databases">
        <authorList>
            <person name="Varghese N."/>
            <person name="Submissions Spin"/>
        </authorList>
    </citation>
    <scope>NUCLEOTIDE SEQUENCE [LARGE SCALE GENOMIC DNA]</scope>
    <source>
        <strain evidence="2 4">HL-109</strain>
    </source>
</reference>
<accession>A0A0P8BIV8</accession>
<evidence type="ECO:0000313" key="2">
    <source>
        <dbReference type="EMBL" id="SCC82067.1"/>
    </source>
</evidence>
<comment type="caution">
    <text evidence="1">The sequence shown here is derived from an EMBL/GenBank/DDBJ whole genome shotgun (WGS) entry which is preliminary data.</text>
</comment>
<dbReference type="EMBL" id="LJSX01000032">
    <property type="protein sequence ID" value="KPQ09224.1"/>
    <property type="molecule type" value="Genomic_DNA"/>
</dbReference>
<dbReference type="RefSeq" id="WP_131817829.1">
    <property type="nucleotide sequence ID" value="NZ_FMBM01000002.1"/>
</dbReference>
<dbReference type="Proteomes" id="UP000050497">
    <property type="component" value="Unassembled WGS sequence"/>
</dbReference>
<gene>
    <name evidence="2" type="ORF">GA0071312_3042</name>
    <name evidence="1" type="ORF">HLUCCO17_15805</name>
</gene>
<evidence type="ECO:0000313" key="1">
    <source>
        <dbReference type="EMBL" id="KPQ09224.1"/>
    </source>
</evidence>
<proteinExistence type="predicted"/>
<name>A0A0P8BIV8_9HYPH</name>
<dbReference type="EMBL" id="FMBM01000002">
    <property type="protein sequence ID" value="SCC82067.1"/>
    <property type="molecule type" value="Genomic_DNA"/>
</dbReference>
<protein>
    <submittedName>
        <fullName evidence="1">Uncharacterized protein</fullName>
    </submittedName>
</protein>
<dbReference type="STRING" id="1653334.GA0071312_3042"/>
<dbReference type="Proteomes" id="UP000182800">
    <property type="component" value="Unassembled WGS sequence"/>
</dbReference>
<dbReference type="AlphaFoldDB" id="A0A0P8BIV8"/>
<evidence type="ECO:0000313" key="3">
    <source>
        <dbReference type="Proteomes" id="UP000050497"/>
    </source>
</evidence>
<organism evidence="1 3">
    <name type="scientific">Saliniramus fredricksonii</name>
    <dbReference type="NCBI Taxonomy" id="1653334"/>
    <lineage>
        <taxon>Bacteria</taxon>
        <taxon>Pseudomonadati</taxon>
        <taxon>Pseudomonadota</taxon>
        <taxon>Alphaproteobacteria</taxon>
        <taxon>Hyphomicrobiales</taxon>
        <taxon>Salinarimonadaceae</taxon>
        <taxon>Saliniramus</taxon>
    </lineage>
</organism>